<proteinExistence type="predicted"/>
<dbReference type="EMBL" id="JACHBW010000034">
    <property type="protein sequence ID" value="MBB6106877.1"/>
    <property type="molecule type" value="Genomic_DNA"/>
</dbReference>
<dbReference type="RefSeq" id="WP_183732869.1">
    <property type="nucleotide sequence ID" value="NZ_JACHBW010000034.1"/>
</dbReference>
<evidence type="ECO:0000313" key="2">
    <source>
        <dbReference type="Proteomes" id="UP000571554"/>
    </source>
</evidence>
<sequence length="313" mass="34909">MNRYIAHDGHTETIAALKEQHLAENAIYVFGAFSEEHRLQQAIWRQMQDKRPGQCVQIVEQLETSIRYRTGEGEASVGLSDNKGLQRLLESPAVYVDITGLNHSVWAALMRVLLTACPAIYFVYTEPGAYKEHESPSSSSLFDLTSTFGGVSPLPGMANLAGPDRDVKSVLVPFLGFESARARHIALDFDPQPRIMPIVGLPGFKTDYPQITIATNEEFLNDARAFDHIRYARASCPFEAYSALFEIHRDNPGSFLHIAPTGTKPHALGAVWYALDHPRDTEIIYDHPIRKGKRTTGVGPTHIYCIKPRDAHI</sequence>
<reference evidence="1 2" key="1">
    <citation type="submission" date="2020-08" db="EMBL/GenBank/DDBJ databases">
        <title>Above-ground endophytic microbial communities from plants in different locations in the United States.</title>
        <authorList>
            <person name="Frank C."/>
        </authorList>
    </citation>
    <scope>NUCLEOTIDE SEQUENCE [LARGE SCALE GENOMIC DNA]</scope>
    <source>
        <strain evidence="1 2">WP4_2_2</strain>
    </source>
</reference>
<dbReference type="Proteomes" id="UP000571554">
    <property type="component" value="Unassembled WGS sequence"/>
</dbReference>
<dbReference type="AlphaFoldDB" id="A0A7W9U4I1"/>
<evidence type="ECO:0000313" key="1">
    <source>
        <dbReference type="EMBL" id="MBB6106877.1"/>
    </source>
</evidence>
<protein>
    <submittedName>
        <fullName evidence="1">Uncharacterized protein</fullName>
    </submittedName>
</protein>
<keyword evidence="2" id="KW-1185">Reference proteome</keyword>
<gene>
    <name evidence="1" type="ORF">F4827_006756</name>
</gene>
<accession>A0A7W9U4I1</accession>
<organism evidence="1 2">
    <name type="scientific">Paraburkholderia bannensis</name>
    <dbReference type="NCBI Taxonomy" id="765414"/>
    <lineage>
        <taxon>Bacteria</taxon>
        <taxon>Pseudomonadati</taxon>
        <taxon>Pseudomonadota</taxon>
        <taxon>Betaproteobacteria</taxon>
        <taxon>Burkholderiales</taxon>
        <taxon>Burkholderiaceae</taxon>
        <taxon>Paraburkholderia</taxon>
    </lineage>
</organism>
<name>A0A7W9U4I1_9BURK</name>
<comment type="caution">
    <text evidence="1">The sequence shown here is derived from an EMBL/GenBank/DDBJ whole genome shotgun (WGS) entry which is preliminary data.</text>
</comment>